<gene>
    <name evidence="3" type="ORF">GLOTRDRAFT_131120</name>
</gene>
<evidence type="ECO:0000256" key="2">
    <source>
        <dbReference type="SAM" id="SignalP"/>
    </source>
</evidence>
<accession>S7Q2N7</accession>
<dbReference type="HOGENOM" id="CLU_1349062_0_0_1"/>
<keyword evidence="4" id="KW-1185">Reference proteome</keyword>
<sequence length="203" mass="22115">MSTPLFLLSFLCIVSSALAQEQLHDTPTSRWSVGAWVGLAVGLTALCVLLAIVIARIDYYMCFSRPEPPSLSYTSDPWRPPSATPAFLPGLVIPSHGSSASSEVPPAYLESGYRATEPRRGLNYDYYHPPPGLDDTTPRRASGKGFPLYEMRVYTGKEGWEQLADGLPVPVQAYLKISSLLVAPRAPNRGTMEDSETGAMDVH</sequence>
<reference evidence="3 4" key="1">
    <citation type="journal article" date="2012" name="Science">
        <title>The Paleozoic origin of enzymatic lignin decomposition reconstructed from 31 fungal genomes.</title>
        <authorList>
            <person name="Floudas D."/>
            <person name="Binder M."/>
            <person name="Riley R."/>
            <person name="Barry K."/>
            <person name="Blanchette R.A."/>
            <person name="Henrissat B."/>
            <person name="Martinez A.T."/>
            <person name="Otillar R."/>
            <person name="Spatafora J.W."/>
            <person name="Yadav J.S."/>
            <person name="Aerts A."/>
            <person name="Benoit I."/>
            <person name="Boyd A."/>
            <person name="Carlson A."/>
            <person name="Copeland A."/>
            <person name="Coutinho P.M."/>
            <person name="de Vries R.P."/>
            <person name="Ferreira P."/>
            <person name="Findley K."/>
            <person name="Foster B."/>
            <person name="Gaskell J."/>
            <person name="Glotzer D."/>
            <person name="Gorecki P."/>
            <person name="Heitman J."/>
            <person name="Hesse C."/>
            <person name="Hori C."/>
            <person name="Igarashi K."/>
            <person name="Jurgens J.A."/>
            <person name="Kallen N."/>
            <person name="Kersten P."/>
            <person name="Kohler A."/>
            <person name="Kuees U."/>
            <person name="Kumar T.K.A."/>
            <person name="Kuo A."/>
            <person name="LaButti K."/>
            <person name="Larrondo L.F."/>
            <person name="Lindquist E."/>
            <person name="Ling A."/>
            <person name="Lombard V."/>
            <person name="Lucas S."/>
            <person name="Lundell T."/>
            <person name="Martin R."/>
            <person name="McLaughlin D.J."/>
            <person name="Morgenstern I."/>
            <person name="Morin E."/>
            <person name="Murat C."/>
            <person name="Nagy L.G."/>
            <person name="Nolan M."/>
            <person name="Ohm R.A."/>
            <person name="Patyshakuliyeva A."/>
            <person name="Rokas A."/>
            <person name="Ruiz-Duenas F.J."/>
            <person name="Sabat G."/>
            <person name="Salamov A."/>
            <person name="Samejima M."/>
            <person name="Schmutz J."/>
            <person name="Slot J.C."/>
            <person name="St John F."/>
            <person name="Stenlid J."/>
            <person name="Sun H."/>
            <person name="Sun S."/>
            <person name="Syed K."/>
            <person name="Tsang A."/>
            <person name="Wiebenga A."/>
            <person name="Young D."/>
            <person name="Pisabarro A."/>
            <person name="Eastwood D.C."/>
            <person name="Martin F."/>
            <person name="Cullen D."/>
            <person name="Grigoriev I.V."/>
            <person name="Hibbett D.S."/>
        </authorList>
    </citation>
    <scope>NUCLEOTIDE SEQUENCE [LARGE SCALE GENOMIC DNA]</scope>
    <source>
        <strain evidence="3 4">ATCC 11539</strain>
    </source>
</reference>
<dbReference type="Proteomes" id="UP000030669">
    <property type="component" value="Unassembled WGS sequence"/>
</dbReference>
<protein>
    <submittedName>
        <fullName evidence="3">Uncharacterized protein</fullName>
    </submittedName>
</protein>
<feature type="chain" id="PRO_5004555914" evidence="2">
    <location>
        <begin position="20"/>
        <end position="203"/>
    </location>
</feature>
<evidence type="ECO:0000313" key="3">
    <source>
        <dbReference type="EMBL" id="EPQ53788.1"/>
    </source>
</evidence>
<keyword evidence="2" id="KW-0732">Signal</keyword>
<dbReference type="KEGG" id="gtr:GLOTRDRAFT_131120"/>
<evidence type="ECO:0000256" key="1">
    <source>
        <dbReference type="SAM" id="Phobius"/>
    </source>
</evidence>
<keyword evidence="1" id="KW-0812">Transmembrane</keyword>
<dbReference type="RefSeq" id="XP_007868072.1">
    <property type="nucleotide sequence ID" value="XM_007869881.1"/>
</dbReference>
<keyword evidence="1" id="KW-1133">Transmembrane helix</keyword>
<dbReference type="OrthoDB" id="10441076at2759"/>
<dbReference type="AlphaFoldDB" id="S7Q2N7"/>
<feature type="signal peptide" evidence="2">
    <location>
        <begin position="1"/>
        <end position="19"/>
    </location>
</feature>
<organism evidence="3 4">
    <name type="scientific">Gloeophyllum trabeum (strain ATCC 11539 / FP-39264 / Madison 617)</name>
    <name type="common">Brown rot fungus</name>
    <dbReference type="NCBI Taxonomy" id="670483"/>
    <lineage>
        <taxon>Eukaryota</taxon>
        <taxon>Fungi</taxon>
        <taxon>Dikarya</taxon>
        <taxon>Basidiomycota</taxon>
        <taxon>Agaricomycotina</taxon>
        <taxon>Agaricomycetes</taxon>
        <taxon>Gloeophyllales</taxon>
        <taxon>Gloeophyllaceae</taxon>
        <taxon>Gloeophyllum</taxon>
    </lineage>
</organism>
<proteinExistence type="predicted"/>
<dbReference type="GeneID" id="19302227"/>
<keyword evidence="1" id="KW-0472">Membrane</keyword>
<dbReference type="EMBL" id="KB469305">
    <property type="protein sequence ID" value="EPQ53788.1"/>
    <property type="molecule type" value="Genomic_DNA"/>
</dbReference>
<evidence type="ECO:0000313" key="4">
    <source>
        <dbReference type="Proteomes" id="UP000030669"/>
    </source>
</evidence>
<feature type="transmembrane region" description="Helical" evidence="1">
    <location>
        <begin position="35"/>
        <end position="55"/>
    </location>
</feature>
<name>S7Q2N7_GLOTA</name>